<evidence type="ECO:0000256" key="3">
    <source>
        <dbReference type="PROSITE-ProRule" id="PRU00339"/>
    </source>
</evidence>
<dbReference type="Pfam" id="PF13181">
    <property type="entry name" value="TPR_8"/>
    <property type="match status" value="1"/>
</dbReference>
<dbReference type="InterPro" id="IPR019734">
    <property type="entry name" value="TPR_rpt"/>
</dbReference>
<evidence type="ECO:0000313" key="6">
    <source>
        <dbReference type="Proteomes" id="UP001326110"/>
    </source>
</evidence>
<evidence type="ECO:0000256" key="4">
    <source>
        <dbReference type="SAM" id="MobiDB-lite"/>
    </source>
</evidence>
<proteinExistence type="predicted"/>
<dbReference type="InterPro" id="IPR011990">
    <property type="entry name" value="TPR-like_helical_dom_sf"/>
</dbReference>
<dbReference type="InterPro" id="IPR050498">
    <property type="entry name" value="Ycf3"/>
</dbReference>
<gene>
    <name evidence="5" type="ORF">SR858_09370</name>
</gene>
<dbReference type="EMBL" id="CP140152">
    <property type="protein sequence ID" value="WQH06513.1"/>
    <property type="molecule type" value="Genomic_DNA"/>
</dbReference>
<feature type="region of interest" description="Disordered" evidence="4">
    <location>
        <begin position="63"/>
        <end position="84"/>
    </location>
</feature>
<dbReference type="Proteomes" id="UP001326110">
    <property type="component" value="Chromosome"/>
</dbReference>
<sequence>MELMFLQRLSLAGDADERTIRRAYARELKLIDQEHDAAGFQSLREAYEAALFWVRNPEYFAGDDDGDGEEKRAQVQADAPPAPDVAGTEVIEATALPAEVLPAGEDPQALGDEVFEEFVARLPALAAAAKGPIESETPWAQALQTCLDDLRLFGIDAREQFERRVAMLLAEGWRPGHEALLVAAVDTFGWAADRRRVQNLGYAGMLIDLAIDERALFDSQHDDEADAQRRLLQQLRDPAMPSWRVLALQVHALETMTARFPNWLSMVVDVDTINSWRKMEENMPGWQRALALLGLKRRATMRDARAEDTFRWYWVWVLLVVIFFAVRTLSNTGADHHNVPPVMALDAEALINQAENQYFDGQMEAAMTSLDQANALKPDFADAYAMRAYLWQLAGVEKPIDSMLEKAAALNPDSVRLLRLRAAISANRGNFQEALRDIDRLLPGDEDLYFTRILQVEVLLNVQRSPEALEQLESMLTHFSDKPRVYHLIAFIHKKNGNMEKAMEVLTRGVASAPDATMYLDRALLRPASDRAGRERDFDSALALTDNPIGVLSARAWWEREAGRPDDAIATYKRAMERLDDTDTVIQLLALRSVAYTMAGKPDQAADDVEKARTRADTAMRLNNLAWILATNNAALPTALTLAQKANTDAPDAPAFLDTEGVILLRLGKFDQAVERFDRALALAPTMAGTLFVRGIARQHLGQQAGAAADLKAARAKRPGIDAEYAGYGIKP</sequence>
<keyword evidence="2 3" id="KW-0802">TPR repeat</keyword>
<evidence type="ECO:0000313" key="5">
    <source>
        <dbReference type="EMBL" id="WQH06513.1"/>
    </source>
</evidence>
<accession>A0ABZ0Y485</accession>
<evidence type="ECO:0000256" key="1">
    <source>
        <dbReference type="ARBA" id="ARBA00022737"/>
    </source>
</evidence>
<reference evidence="5 6" key="1">
    <citation type="submission" date="2023-11" db="EMBL/GenBank/DDBJ databases">
        <title>MicrobeMod: A computational toolkit for identifying prokaryotic methylation and restriction-modification with nanopore sequencing.</title>
        <authorList>
            <person name="Crits-Christoph A."/>
            <person name="Kang S.C."/>
            <person name="Lee H."/>
            <person name="Ostrov N."/>
        </authorList>
    </citation>
    <scope>NUCLEOTIDE SEQUENCE [LARGE SCALE GENOMIC DNA]</scope>
    <source>
        <strain evidence="5 6">ATCC 25935</strain>
    </source>
</reference>
<dbReference type="Pfam" id="PF13432">
    <property type="entry name" value="TPR_16"/>
    <property type="match status" value="1"/>
</dbReference>
<evidence type="ECO:0000256" key="2">
    <source>
        <dbReference type="ARBA" id="ARBA00022803"/>
    </source>
</evidence>
<protein>
    <submittedName>
        <fullName evidence="5">Tetratricopeptide repeat protein</fullName>
    </submittedName>
</protein>
<organism evidence="5 6">
    <name type="scientific">Duganella zoogloeoides</name>
    <dbReference type="NCBI Taxonomy" id="75659"/>
    <lineage>
        <taxon>Bacteria</taxon>
        <taxon>Pseudomonadati</taxon>
        <taxon>Pseudomonadota</taxon>
        <taxon>Betaproteobacteria</taxon>
        <taxon>Burkholderiales</taxon>
        <taxon>Oxalobacteraceae</taxon>
        <taxon>Telluria group</taxon>
        <taxon>Duganella</taxon>
    </lineage>
</organism>
<dbReference type="PROSITE" id="PS50005">
    <property type="entry name" value="TPR"/>
    <property type="match status" value="1"/>
</dbReference>
<dbReference type="SUPFAM" id="SSF48452">
    <property type="entry name" value="TPR-like"/>
    <property type="match status" value="2"/>
</dbReference>
<dbReference type="PANTHER" id="PTHR44858:SF1">
    <property type="entry name" value="UDP-N-ACETYLGLUCOSAMINE--PEPTIDE N-ACETYLGLUCOSAMINYLTRANSFERASE SPINDLY-RELATED"/>
    <property type="match status" value="1"/>
</dbReference>
<feature type="repeat" description="TPR" evidence="3">
    <location>
        <begin position="654"/>
        <end position="687"/>
    </location>
</feature>
<keyword evidence="6" id="KW-1185">Reference proteome</keyword>
<dbReference type="PANTHER" id="PTHR44858">
    <property type="entry name" value="TETRATRICOPEPTIDE REPEAT PROTEIN 6"/>
    <property type="match status" value="1"/>
</dbReference>
<dbReference type="GeneID" id="43164178"/>
<dbReference type="SMART" id="SM00028">
    <property type="entry name" value="TPR"/>
    <property type="match status" value="7"/>
</dbReference>
<keyword evidence="1" id="KW-0677">Repeat</keyword>
<name>A0ABZ0Y485_9BURK</name>
<dbReference type="RefSeq" id="WP_019922497.1">
    <property type="nucleotide sequence ID" value="NZ_CP140152.1"/>
</dbReference>
<dbReference type="Gene3D" id="1.25.40.10">
    <property type="entry name" value="Tetratricopeptide repeat domain"/>
    <property type="match status" value="3"/>
</dbReference>